<evidence type="ECO:0000313" key="1">
    <source>
        <dbReference type="EnsemblMetazoa" id="tetur08g01270.1"/>
    </source>
</evidence>
<protein>
    <submittedName>
        <fullName evidence="1">Uncharacterized protein</fullName>
    </submittedName>
</protein>
<name>T1KAQ0_TETUR</name>
<dbReference type="Proteomes" id="UP000015104">
    <property type="component" value="Unassembled WGS sequence"/>
</dbReference>
<dbReference type="EnsemblMetazoa" id="tetur08g01270.1">
    <property type="protein sequence ID" value="tetur08g01270.1"/>
    <property type="gene ID" value="tetur08g01270"/>
</dbReference>
<evidence type="ECO:0000313" key="2">
    <source>
        <dbReference type="Proteomes" id="UP000015104"/>
    </source>
</evidence>
<reference evidence="1" key="2">
    <citation type="submission" date="2015-06" db="UniProtKB">
        <authorList>
            <consortium name="EnsemblMetazoa"/>
        </authorList>
    </citation>
    <scope>IDENTIFICATION</scope>
</reference>
<reference evidence="2" key="1">
    <citation type="submission" date="2011-08" db="EMBL/GenBank/DDBJ databases">
        <authorList>
            <person name="Rombauts S."/>
        </authorList>
    </citation>
    <scope>NUCLEOTIDE SEQUENCE</scope>
    <source>
        <strain evidence="2">London</strain>
    </source>
</reference>
<keyword evidence="2" id="KW-1185">Reference proteome</keyword>
<proteinExistence type="predicted"/>
<dbReference type="AlphaFoldDB" id="T1KAQ0"/>
<sequence length="26" mass="2988">MVKDQFFEILGSYQSNNRLTPASQVD</sequence>
<accession>T1KAQ0</accession>
<organism evidence="1 2">
    <name type="scientific">Tetranychus urticae</name>
    <name type="common">Two-spotted spider mite</name>
    <dbReference type="NCBI Taxonomy" id="32264"/>
    <lineage>
        <taxon>Eukaryota</taxon>
        <taxon>Metazoa</taxon>
        <taxon>Ecdysozoa</taxon>
        <taxon>Arthropoda</taxon>
        <taxon>Chelicerata</taxon>
        <taxon>Arachnida</taxon>
        <taxon>Acari</taxon>
        <taxon>Acariformes</taxon>
        <taxon>Trombidiformes</taxon>
        <taxon>Prostigmata</taxon>
        <taxon>Eleutherengona</taxon>
        <taxon>Raphignathae</taxon>
        <taxon>Tetranychoidea</taxon>
        <taxon>Tetranychidae</taxon>
        <taxon>Tetranychus</taxon>
    </lineage>
</organism>
<dbReference type="EMBL" id="CAEY01001941">
    <property type="status" value="NOT_ANNOTATED_CDS"/>
    <property type="molecule type" value="Genomic_DNA"/>
</dbReference>
<dbReference type="HOGENOM" id="CLU_3417503_0_0_1"/>